<dbReference type="PANTHER" id="PTHR15837">
    <property type="entry name" value="RAN GUANINE NUCLEOTIDE RELEASE FACTOR"/>
    <property type="match status" value="1"/>
</dbReference>
<reference evidence="2" key="2">
    <citation type="submission" date="2023-07" db="EMBL/GenBank/DDBJ databases">
        <authorList>
            <consortium name="Lawrence Berkeley National Laboratory"/>
            <person name="Haridas S."/>
            <person name="Hensen N."/>
            <person name="Bonometti L."/>
            <person name="Westerberg I."/>
            <person name="Brannstrom I.O."/>
            <person name="Guillou S."/>
            <person name="Cros-Aarteil S."/>
            <person name="Calhoun S."/>
            <person name="Kuo A."/>
            <person name="Mondo S."/>
            <person name="Pangilinan J."/>
            <person name="Riley R."/>
            <person name="LaButti K."/>
            <person name="Andreopoulos B."/>
            <person name="Lipzen A."/>
            <person name="Chen C."/>
            <person name="Yanf M."/>
            <person name="Daum C."/>
            <person name="Ng V."/>
            <person name="Clum A."/>
            <person name="Steindorff A."/>
            <person name="Ohm R."/>
            <person name="Martin F."/>
            <person name="Silar P."/>
            <person name="Natvig D."/>
            <person name="Lalanne C."/>
            <person name="Gautier V."/>
            <person name="Ament-velasquez S.L."/>
            <person name="Kruys A."/>
            <person name="Hutchinson M.I."/>
            <person name="Powell A.J."/>
            <person name="Barry K."/>
            <person name="Miller A.N."/>
            <person name="Grigoriev I.V."/>
            <person name="Debuchy R."/>
            <person name="Gladieux P."/>
            <person name="Thoren M.H."/>
            <person name="Johannesson H."/>
        </authorList>
    </citation>
    <scope>NUCLEOTIDE SEQUENCE</scope>
    <source>
        <strain evidence="2">FGSC 1904</strain>
    </source>
</reference>
<dbReference type="InterPro" id="IPR007681">
    <property type="entry name" value="Mog1"/>
</dbReference>
<evidence type="ECO:0000313" key="2">
    <source>
        <dbReference type="EMBL" id="KAK3391631.1"/>
    </source>
</evidence>
<dbReference type="Proteomes" id="UP001281003">
    <property type="component" value="Unassembled WGS sequence"/>
</dbReference>
<proteinExistence type="predicted"/>
<dbReference type="CDD" id="cd18724">
    <property type="entry name" value="PIN_LabA-like"/>
    <property type="match status" value="1"/>
</dbReference>
<dbReference type="AlphaFoldDB" id="A0AAE0P1F3"/>
<dbReference type="GO" id="GO:0031267">
    <property type="term" value="F:small GTPase binding"/>
    <property type="evidence" value="ECO:0007669"/>
    <property type="project" value="TreeGrafter"/>
</dbReference>
<dbReference type="GO" id="GO:0006606">
    <property type="term" value="P:protein import into nucleus"/>
    <property type="evidence" value="ECO:0007669"/>
    <property type="project" value="TreeGrafter"/>
</dbReference>
<dbReference type="EMBL" id="JAUTDP010000013">
    <property type="protein sequence ID" value="KAK3391631.1"/>
    <property type="molecule type" value="Genomic_DNA"/>
</dbReference>
<feature type="region of interest" description="Disordered" evidence="1">
    <location>
        <begin position="214"/>
        <end position="308"/>
    </location>
</feature>
<feature type="compositionally biased region" description="Basic and acidic residues" evidence="1">
    <location>
        <begin position="228"/>
        <end position="246"/>
    </location>
</feature>
<feature type="compositionally biased region" description="Polar residues" evidence="1">
    <location>
        <begin position="282"/>
        <end position="307"/>
    </location>
</feature>
<feature type="compositionally biased region" description="Polar residues" evidence="1">
    <location>
        <begin position="182"/>
        <end position="191"/>
    </location>
</feature>
<gene>
    <name evidence="2" type="ORF">B0T20DRAFT_489783</name>
</gene>
<dbReference type="GO" id="GO:0005634">
    <property type="term" value="C:nucleus"/>
    <property type="evidence" value="ECO:0007669"/>
    <property type="project" value="TreeGrafter"/>
</dbReference>
<evidence type="ECO:0000256" key="1">
    <source>
        <dbReference type="SAM" id="MobiDB-lite"/>
    </source>
</evidence>
<sequence>MATSFFGRIEPEGRRLGSDLSLVGKWVESYPQRISSSAVPVARLSPADQETLFSKTKCEFRIFEQSDKSVKLEAVPPPTVLQPPNWDEFRKTADPEVVAMMSHPNYSELVRKHEQLDKLVNDCEPEAGQIYSNAYKYALNAGCDPKTADTYAQKAANDFIDAAGTALQRIWGEERLARLLGTATSPEASRQSGKRARSKKTADEIKAALIQAIKEANHKQYPETPASPKKDLKIDPRTTAPVKDHQFPTPTTSPAHEPPLSSSSPSPTLLPKPAITILKRPQPTSEANANASPTPVASVNTPNSAAPSGTMGHTAGYAYVASSGPFMGTQPMYSPGTLVPIASPYQVVYTGNAHYGPYANGQAMPNYAYTWVPSPTPMAAGLEENHVDSSRTTAEQPKASGKTVADTLLQRAENQYQVYKSQLRSSNISDEVEHPLPGAAEIRPVYWATKEGKALFLHEKLSSLRAKDMQVQREYLSGTHAPFSNTVHIFVDLSNIVIGFYDTLKMNRNIPLEDRVKAPPFSFKNFDSILTRGRKVEKRVVAGSVRKHSHKRPDKRPEYMADAEGLDYEMCILTRVPKPDLKPKKNGRRSESSADQFESRFEQCVDEVLHLKILQSALDVPHPGTMVLATGDAACAEYSDGFRKNAERALAKGWKIELYAWKSNIARDWRDPEFTSKWGSRFRIIELDEFCEELLDLTVESVSGKAQ</sequence>
<organism evidence="2 3">
    <name type="scientific">Sordaria brevicollis</name>
    <dbReference type="NCBI Taxonomy" id="83679"/>
    <lineage>
        <taxon>Eukaryota</taxon>
        <taxon>Fungi</taxon>
        <taxon>Dikarya</taxon>
        <taxon>Ascomycota</taxon>
        <taxon>Pezizomycotina</taxon>
        <taxon>Sordariomycetes</taxon>
        <taxon>Sordariomycetidae</taxon>
        <taxon>Sordariales</taxon>
        <taxon>Sordariaceae</taxon>
        <taxon>Sordaria</taxon>
    </lineage>
</organism>
<dbReference type="PANTHER" id="PTHR15837:SF5">
    <property type="entry name" value="NYN DOMAIN-CONTAINING PROTEIN"/>
    <property type="match status" value="1"/>
</dbReference>
<dbReference type="GO" id="GO:0005085">
    <property type="term" value="F:guanyl-nucleotide exchange factor activity"/>
    <property type="evidence" value="ECO:0007669"/>
    <property type="project" value="TreeGrafter"/>
</dbReference>
<dbReference type="Gene3D" id="3.40.50.1010">
    <property type="entry name" value="5'-nuclease"/>
    <property type="match status" value="1"/>
</dbReference>
<name>A0AAE0P1F3_SORBR</name>
<protein>
    <submittedName>
        <fullName evidence="2">Uncharacterized protein</fullName>
    </submittedName>
</protein>
<keyword evidence="3" id="KW-1185">Reference proteome</keyword>
<feature type="region of interest" description="Disordered" evidence="1">
    <location>
        <begin position="182"/>
        <end position="202"/>
    </location>
</feature>
<feature type="compositionally biased region" description="Low complexity" evidence="1">
    <location>
        <begin position="258"/>
        <end position="271"/>
    </location>
</feature>
<comment type="caution">
    <text evidence="2">The sequence shown here is derived from an EMBL/GenBank/DDBJ whole genome shotgun (WGS) entry which is preliminary data.</text>
</comment>
<accession>A0AAE0P1F3</accession>
<evidence type="ECO:0000313" key="3">
    <source>
        <dbReference type="Proteomes" id="UP001281003"/>
    </source>
</evidence>
<reference evidence="2" key="1">
    <citation type="journal article" date="2023" name="Mol. Phylogenet. Evol.">
        <title>Genome-scale phylogeny and comparative genomics of the fungal order Sordariales.</title>
        <authorList>
            <person name="Hensen N."/>
            <person name="Bonometti L."/>
            <person name="Westerberg I."/>
            <person name="Brannstrom I.O."/>
            <person name="Guillou S."/>
            <person name="Cros-Aarteil S."/>
            <person name="Calhoun S."/>
            <person name="Haridas S."/>
            <person name="Kuo A."/>
            <person name="Mondo S."/>
            <person name="Pangilinan J."/>
            <person name="Riley R."/>
            <person name="LaButti K."/>
            <person name="Andreopoulos B."/>
            <person name="Lipzen A."/>
            <person name="Chen C."/>
            <person name="Yan M."/>
            <person name="Daum C."/>
            <person name="Ng V."/>
            <person name="Clum A."/>
            <person name="Steindorff A."/>
            <person name="Ohm R.A."/>
            <person name="Martin F."/>
            <person name="Silar P."/>
            <person name="Natvig D.O."/>
            <person name="Lalanne C."/>
            <person name="Gautier V."/>
            <person name="Ament-Velasquez S.L."/>
            <person name="Kruys A."/>
            <person name="Hutchinson M.I."/>
            <person name="Powell A.J."/>
            <person name="Barry K."/>
            <person name="Miller A.N."/>
            <person name="Grigoriev I.V."/>
            <person name="Debuchy R."/>
            <person name="Gladieux P."/>
            <person name="Hiltunen Thoren M."/>
            <person name="Johannesson H."/>
        </authorList>
    </citation>
    <scope>NUCLEOTIDE SEQUENCE</scope>
    <source>
        <strain evidence="2">FGSC 1904</strain>
    </source>
</reference>